<feature type="chain" id="PRO_5046569098" evidence="1">
    <location>
        <begin position="20"/>
        <end position="244"/>
    </location>
</feature>
<protein>
    <submittedName>
        <fullName evidence="3">Uncharacterized protein LOC101856220</fullName>
    </submittedName>
</protein>
<gene>
    <name evidence="3" type="primary">LOC101856220</name>
</gene>
<organism evidence="2 3">
    <name type="scientific">Aplysia californica</name>
    <name type="common">California sea hare</name>
    <dbReference type="NCBI Taxonomy" id="6500"/>
    <lineage>
        <taxon>Eukaryota</taxon>
        <taxon>Metazoa</taxon>
        <taxon>Spiralia</taxon>
        <taxon>Lophotrochozoa</taxon>
        <taxon>Mollusca</taxon>
        <taxon>Gastropoda</taxon>
        <taxon>Heterobranchia</taxon>
        <taxon>Euthyneura</taxon>
        <taxon>Tectipleura</taxon>
        <taxon>Aplysiida</taxon>
        <taxon>Aplysioidea</taxon>
        <taxon>Aplysiidae</taxon>
        <taxon>Aplysia</taxon>
    </lineage>
</organism>
<proteinExistence type="predicted"/>
<evidence type="ECO:0000313" key="2">
    <source>
        <dbReference type="Proteomes" id="UP000694888"/>
    </source>
</evidence>
<name>A0ABM1ABB3_APLCA</name>
<keyword evidence="2" id="KW-1185">Reference proteome</keyword>
<sequence>MSPFPVLFILGFALRTTLGLSGTSPAASCDYQGIAAATFASSTYCNGVIFGGKLLIPDICGTYLDQLNKFGAITVYYADGAEKYELTSYSATTSNGITSVDLPGFSASGCFQEATLYDKSSHTLDPSTCVLASYGGTSATDTQYDGTLETVPLTKVTGVDCCKTLYPTLKNELNTVPDSSVPLNCVTSTGAACGLADTGAPIYCDTTTGQKVVTGLTASTTCDVGGTTLVLDLSDADPDFKFGY</sequence>
<dbReference type="GeneID" id="101856220"/>
<evidence type="ECO:0000256" key="1">
    <source>
        <dbReference type="SAM" id="SignalP"/>
    </source>
</evidence>
<reference evidence="3" key="1">
    <citation type="submission" date="2025-08" db="UniProtKB">
        <authorList>
            <consortium name="RefSeq"/>
        </authorList>
    </citation>
    <scope>IDENTIFICATION</scope>
</reference>
<dbReference type="Proteomes" id="UP000694888">
    <property type="component" value="Unplaced"/>
</dbReference>
<dbReference type="RefSeq" id="XP_012944423.1">
    <property type="nucleotide sequence ID" value="XM_013088969.2"/>
</dbReference>
<keyword evidence="1" id="KW-0732">Signal</keyword>
<feature type="signal peptide" evidence="1">
    <location>
        <begin position="1"/>
        <end position="19"/>
    </location>
</feature>
<accession>A0ABM1ABB3</accession>
<evidence type="ECO:0000313" key="3">
    <source>
        <dbReference type="RefSeq" id="XP_012944423.1"/>
    </source>
</evidence>